<accession>A0A9W6ES52</accession>
<keyword evidence="1" id="KW-1133">Transmembrane helix</keyword>
<evidence type="ECO:0000256" key="1">
    <source>
        <dbReference type="SAM" id="Phobius"/>
    </source>
</evidence>
<dbReference type="AlphaFoldDB" id="A0A9W6ES52"/>
<dbReference type="EMBL" id="BRPL01000002">
    <property type="protein sequence ID" value="GLB46043.1"/>
    <property type="molecule type" value="Genomic_DNA"/>
</dbReference>
<keyword evidence="3" id="KW-1185">Reference proteome</keyword>
<dbReference type="Proteomes" id="UP001144204">
    <property type="component" value="Unassembled WGS sequence"/>
</dbReference>
<gene>
    <name evidence="2" type="ORF">WR164_00220</name>
</gene>
<keyword evidence="1" id="KW-0472">Membrane</keyword>
<comment type="caution">
    <text evidence="2">The sequence shown here is derived from an EMBL/GenBank/DDBJ whole genome shotgun (WGS) entry which is preliminary data.</text>
</comment>
<protein>
    <submittedName>
        <fullName evidence="2">Uncharacterized protein</fullName>
    </submittedName>
</protein>
<reference evidence="2" key="2">
    <citation type="journal article" date="2023" name="PLoS ONE">
        <title>Philodulcilactobacillus myokoensis gen. nov., sp. nov., a fructophilic, acidophilic, and agar-phobic lactic acid bacterium isolated from fermented vegetable extracts.</title>
        <authorList>
            <person name="Kouya T."/>
            <person name="Ishiyama Y."/>
            <person name="Ohashi S."/>
            <person name="Kumakubo R."/>
            <person name="Yamazaki T."/>
            <person name="Otaki T."/>
        </authorList>
    </citation>
    <scope>NUCLEOTIDE SEQUENCE</scope>
    <source>
        <strain evidence="2">WR16-4</strain>
    </source>
</reference>
<evidence type="ECO:0000313" key="2">
    <source>
        <dbReference type="EMBL" id="GLB46043.1"/>
    </source>
</evidence>
<dbReference type="RefSeq" id="WP_286135504.1">
    <property type="nucleotide sequence ID" value="NZ_BRPL01000002.1"/>
</dbReference>
<reference evidence="2" key="1">
    <citation type="submission" date="2022-07" db="EMBL/GenBank/DDBJ databases">
        <authorList>
            <person name="Kouya T."/>
            <person name="Ishiyama Y."/>
        </authorList>
    </citation>
    <scope>NUCLEOTIDE SEQUENCE</scope>
    <source>
        <strain evidence="2">WR16-4</strain>
    </source>
</reference>
<keyword evidence="1" id="KW-0812">Transmembrane</keyword>
<sequence>MKKRYVIYILLILIICLTGIHIINQNRINENTVNIYKDNKLKKTTHNKKVIDYMSDFYGDKLGDNTDNGKSLPNNSKLLYRVEIKQTKPHAHIFFNLYKNNYASSRIIFGIKQVVWKVSSNEKNRIIKLIDQK</sequence>
<name>A0A9W6ES52_9LACO</name>
<evidence type="ECO:0000313" key="3">
    <source>
        <dbReference type="Proteomes" id="UP001144204"/>
    </source>
</evidence>
<organism evidence="2 3">
    <name type="scientific">Philodulcilactobacillus myokoensis</name>
    <dbReference type="NCBI Taxonomy" id="2929573"/>
    <lineage>
        <taxon>Bacteria</taxon>
        <taxon>Bacillati</taxon>
        <taxon>Bacillota</taxon>
        <taxon>Bacilli</taxon>
        <taxon>Lactobacillales</taxon>
        <taxon>Lactobacillaceae</taxon>
        <taxon>Philodulcilactobacillus</taxon>
    </lineage>
</organism>
<feature type="transmembrane region" description="Helical" evidence="1">
    <location>
        <begin position="5"/>
        <end position="23"/>
    </location>
</feature>
<proteinExistence type="predicted"/>